<evidence type="ECO:0000256" key="1">
    <source>
        <dbReference type="ARBA" id="ARBA00023125"/>
    </source>
</evidence>
<dbReference type="Gene3D" id="1.10.150.130">
    <property type="match status" value="1"/>
</dbReference>
<sequence length="71" mass="7821">MTLAEYGEANMDLALRGLELKTLDPYLAGWRKRVVPALGHLAVRLITNGVVDRTVQHRLAEALQAGRGRTP</sequence>
<organism evidence="2 3">
    <name type="scientific">Streptomyces nogalater</name>
    <dbReference type="NCBI Taxonomy" id="38314"/>
    <lineage>
        <taxon>Bacteria</taxon>
        <taxon>Bacillati</taxon>
        <taxon>Actinomycetota</taxon>
        <taxon>Actinomycetes</taxon>
        <taxon>Kitasatosporales</taxon>
        <taxon>Streptomycetaceae</taxon>
        <taxon>Streptomyces</taxon>
    </lineage>
</organism>
<evidence type="ECO:0000313" key="2">
    <source>
        <dbReference type="EMBL" id="MFC5658843.1"/>
    </source>
</evidence>
<evidence type="ECO:0000313" key="3">
    <source>
        <dbReference type="Proteomes" id="UP001596065"/>
    </source>
</evidence>
<dbReference type="EMBL" id="JBHSOE010000052">
    <property type="protein sequence ID" value="MFC5658843.1"/>
    <property type="molecule type" value="Genomic_DNA"/>
</dbReference>
<dbReference type="InterPro" id="IPR010998">
    <property type="entry name" value="Integrase_recombinase_N"/>
</dbReference>
<comment type="caution">
    <text evidence="2">The sequence shown here is derived from an EMBL/GenBank/DDBJ whole genome shotgun (WGS) entry which is preliminary data.</text>
</comment>
<keyword evidence="3" id="KW-1185">Reference proteome</keyword>
<dbReference type="Proteomes" id="UP001596065">
    <property type="component" value="Unassembled WGS sequence"/>
</dbReference>
<gene>
    <name evidence="2" type="ORF">ACFP3J_25605</name>
</gene>
<proteinExistence type="predicted"/>
<protein>
    <submittedName>
        <fullName evidence="2">Uncharacterized protein</fullName>
    </submittedName>
</protein>
<accession>A0ABW0WKT0</accession>
<dbReference type="RefSeq" id="WP_344349479.1">
    <property type="nucleotide sequence ID" value="NZ_BAAASM010000029.1"/>
</dbReference>
<keyword evidence="1" id="KW-0238">DNA-binding</keyword>
<name>A0ABW0WKT0_STRNO</name>
<reference evidence="3" key="1">
    <citation type="journal article" date="2019" name="Int. J. Syst. Evol. Microbiol.">
        <title>The Global Catalogue of Microorganisms (GCM) 10K type strain sequencing project: providing services to taxonomists for standard genome sequencing and annotation.</title>
        <authorList>
            <consortium name="The Broad Institute Genomics Platform"/>
            <consortium name="The Broad Institute Genome Sequencing Center for Infectious Disease"/>
            <person name="Wu L."/>
            <person name="Ma J."/>
        </authorList>
    </citation>
    <scope>NUCLEOTIDE SEQUENCE [LARGE SCALE GENOMIC DNA]</scope>
    <source>
        <strain evidence="3">KCTC 5701</strain>
    </source>
</reference>